<dbReference type="SUPFAM" id="SSF88659">
    <property type="entry name" value="Sigma3 and sigma4 domains of RNA polymerase sigma factors"/>
    <property type="match status" value="1"/>
</dbReference>
<feature type="domain" description="RNA polymerase sigma-70 region 4" evidence="7">
    <location>
        <begin position="129"/>
        <end position="176"/>
    </location>
</feature>
<dbReference type="GO" id="GO:0003677">
    <property type="term" value="F:DNA binding"/>
    <property type="evidence" value="ECO:0007669"/>
    <property type="project" value="UniProtKB-KW"/>
</dbReference>
<name>A0A326U3Q9_THEHA</name>
<evidence type="ECO:0000256" key="4">
    <source>
        <dbReference type="ARBA" id="ARBA00023125"/>
    </source>
</evidence>
<dbReference type="NCBIfam" id="TIGR02937">
    <property type="entry name" value="sigma70-ECF"/>
    <property type="match status" value="1"/>
</dbReference>
<dbReference type="Proteomes" id="UP000248806">
    <property type="component" value="Unassembled WGS sequence"/>
</dbReference>
<comment type="similarity">
    <text evidence="1">Belongs to the sigma-70 factor family. ECF subfamily.</text>
</comment>
<dbReference type="InterPro" id="IPR007630">
    <property type="entry name" value="RNA_pol_sigma70_r4"/>
</dbReference>
<keyword evidence="2" id="KW-0805">Transcription regulation</keyword>
<dbReference type="Pfam" id="PF04545">
    <property type="entry name" value="Sigma70_r4"/>
    <property type="match status" value="1"/>
</dbReference>
<reference evidence="8 9" key="1">
    <citation type="submission" date="2018-06" db="EMBL/GenBank/DDBJ databases">
        <title>Genomic Encyclopedia of Archaeal and Bacterial Type Strains, Phase II (KMG-II): from individual species to whole genera.</title>
        <authorList>
            <person name="Goeker M."/>
        </authorList>
    </citation>
    <scope>NUCLEOTIDE SEQUENCE [LARGE SCALE GENOMIC DNA]</scope>
    <source>
        <strain evidence="8 9">ATCC BAA-1881</strain>
    </source>
</reference>
<dbReference type="Gene3D" id="1.10.10.10">
    <property type="entry name" value="Winged helix-like DNA-binding domain superfamily/Winged helix DNA-binding domain"/>
    <property type="match status" value="1"/>
</dbReference>
<dbReference type="InterPro" id="IPR007627">
    <property type="entry name" value="RNA_pol_sigma70_r2"/>
</dbReference>
<dbReference type="AlphaFoldDB" id="A0A326U3Q9"/>
<comment type="caution">
    <text evidence="8">The sequence shown here is derived from an EMBL/GenBank/DDBJ whole genome shotgun (WGS) entry which is preliminary data.</text>
</comment>
<keyword evidence="9" id="KW-1185">Reference proteome</keyword>
<dbReference type="GO" id="GO:0016987">
    <property type="term" value="F:sigma factor activity"/>
    <property type="evidence" value="ECO:0007669"/>
    <property type="project" value="UniProtKB-KW"/>
</dbReference>
<dbReference type="Gene3D" id="1.10.1740.10">
    <property type="match status" value="1"/>
</dbReference>
<sequence>MRPYQFSQERITGQDTSLPAVLYQLYAARLLSYLRRHLPDISDAEDVLLEIFVAVLEHEQTLAKRTEDEQRAWLWTVARNKVKDVRKRLARRPLLVMLEQASEMPEDEGEMPEAVTLREEAHRSLHLNIQKLSSVQQELLELRFGYGLNHMEIAATLHKREGTIRTMLSRTLDKLRTFYARNEGENSHGRKRK</sequence>
<dbReference type="GO" id="GO:0006352">
    <property type="term" value="P:DNA-templated transcription initiation"/>
    <property type="evidence" value="ECO:0007669"/>
    <property type="project" value="InterPro"/>
</dbReference>
<dbReference type="InterPro" id="IPR039425">
    <property type="entry name" value="RNA_pol_sigma-70-like"/>
</dbReference>
<dbReference type="Pfam" id="PF04542">
    <property type="entry name" value="Sigma70_r2"/>
    <property type="match status" value="1"/>
</dbReference>
<dbReference type="EMBL" id="QKUF01000013">
    <property type="protein sequence ID" value="PZW27078.1"/>
    <property type="molecule type" value="Genomic_DNA"/>
</dbReference>
<evidence type="ECO:0000256" key="5">
    <source>
        <dbReference type="ARBA" id="ARBA00023163"/>
    </source>
</evidence>
<keyword evidence="4" id="KW-0238">DNA-binding</keyword>
<organism evidence="8 9">
    <name type="scientific">Thermosporothrix hazakensis</name>
    <dbReference type="NCBI Taxonomy" id="644383"/>
    <lineage>
        <taxon>Bacteria</taxon>
        <taxon>Bacillati</taxon>
        <taxon>Chloroflexota</taxon>
        <taxon>Ktedonobacteria</taxon>
        <taxon>Ktedonobacterales</taxon>
        <taxon>Thermosporotrichaceae</taxon>
        <taxon>Thermosporothrix</taxon>
    </lineage>
</organism>
<dbReference type="PANTHER" id="PTHR43133:SF62">
    <property type="entry name" value="RNA POLYMERASE SIGMA FACTOR SIGZ"/>
    <property type="match status" value="1"/>
</dbReference>
<evidence type="ECO:0000259" key="7">
    <source>
        <dbReference type="Pfam" id="PF04545"/>
    </source>
</evidence>
<dbReference type="InterPro" id="IPR014284">
    <property type="entry name" value="RNA_pol_sigma-70_dom"/>
</dbReference>
<keyword evidence="5" id="KW-0804">Transcription</keyword>
<feature type="domain" description="RNA polymerase sigma-70 region 2" evidence="6">
    <location>
        <begin position="22"/>
        <end position="91"/>
    </location>
</feature>
<dbReference type="SUPFAM" id="SSF88946">
    <property type="entry name" value="Sigma2 domain of RNA polymerase sigma factors"/>
    <property type="match status" value="1"/>
</dbReference>
<dbReference type="PANTHER" id="PTHR43133">
    <property type="entry name" value="RNA POLYMERASE ECF-TYPE SIGMA FACTO"/>
    <property type="match status" value="1"/>
</dbReference>
<evidence type="ECO:0000313" key="8">
    <source>
        <dbReference type="EMBL" id="PZW27078.1"/>
    </source>
</evidence>
<evidence type="ECO:0000313" key="9">
    <source>
        <dbReference type="Proteomes" id="UP000248806"/>
    </source>
</evidence>
<dbReference type="RefSeq" id="WP_111324004.1">
    <property type="nucleotide sequence ID" value="NZ_BIFX01000002.1"/>
</dbReference>
<evidence type="ECO:0000259" key="6">
    <source>
        <dbReference type="Pfam" id="PF04542"/>
    </source>
</evidence>
<evidence type="ECO:0000256" key="2">
    <source>
        <dbReference type="ARBA" id="ARBA00023015"/>
    </source>
</evidence>
<dbReference type="InterPro" id="IPR013324">
    <property type="entry name" value="RNA_pol_sigma_r3/r4-like"/>
</dbReference>
<evidence type="ECO:0000256" key="1">
    <source>
        <dbReference type="ARBA" id="ARBA00010641"/>
    </source>
</evidence>
<dbReference type="InterPro" id="IPR013325">
    <property type="entry name" value="RNA_pol_sigma_r2"/>
</dbReference>
<dbReference type="InterPro" id="IPR036388">
    <property type="entry name" value="WH-like_DNA-bd_sf"/>
</dbReference>
<proteinExistence type="inferred from homology"/>
<gene>
    <name evidence="8" type="ORF">EI42_03641</name>
</gene>
<keyword evidence="3" id="KW-0731">Sigma factor</keyword>
<evidence type="ECO:0000256" key="3">
    <source>
        <dbReference type="ARBA" id="ARBA00023082"/>
    </source>
</evidence>
<dbReference type="OrthoDB" id="154597at2"/>
<accession>A0A326U3Q9</accession>
<protein>
    <submittedName>
        <fullName evidence="8">RNA polymerase sigma-70 factor (ECF subfamily)</fullName>
    </submittedName>
</protein>